<protein>
    <submittedName>
        <fullName evidence="1">Uncharacterized protein</fullName>
    </submittedName>
</protein>
<keyword evidence="2" id="KW-1185">Reference proteome</keyword>
<organism evidence="1 2">
    <name type="scientific">Dryococelus australis</name>
    <dbReference type="NCBI Taxonomy" id="614101"/>
    <lineage>
        <taxon>Eukaryota</taxon>
        <taxon>Metazoa</taxon>
        <taxon>Ecdysozoa</taxon>
        <taxon>Arthropoda</taxon>
        <taxon>Hexapoda</taxon>
        <taxon>Insecta</taxon>
        <taxon>Pterygota</taxon>
        <taxon>Neoptera</taxon>
        <taxon>Polyneoptera</taxon>
        <taxon>Phasmatodea</taxon>
        <taxon>Verophasmatodea</taxon>
        <taxon>Anareolatae</taxon>
        <taxon>Phasmatidae</taxon>
        <taxon>Eurycanthinae</taxon>
        <taxon>Dryococelus</taxon>
    </lineage>
</organism>
<name>A0ABQ9I7I3_9NEOP</name>
<evidence type="ECO:0000313" key="1">
    <source>
        <dbReference type="EMBL" id="KAJ8892618.1"/>
    </source>
</evidence>
<comment type="caution">
    <text evidence="1">The sequence shown here is derived from an EMBL/GenBank/DDBJ whole genome shotgun (WGS) entry which is preliminary data.</text>
</comment>
<reference evidence="1 2" key="1">
    <citation type="submission" date="2023-02" db="EMBL/GenBank/DDBJ databases">
        <title>LHISI_Scaffold_Assembly.</title>
        <authorList>
            <person name="Stuart O.P."/>
            <person name="Cleave R."/>
            <person name="Magrath M.J.L."/>
            <person name="Mikheyev A.S."/>
        </authorList>
    </citation>
    <scope>NUCLEOTIDE SEQUENCE [LARGE SCALE GENOMIC DNA]</scope>
    <source>
        <strain evidence="1">Daus_M_001</strain>
        <tissue evidence="1">Leg muscle</tissue>
    </source>
</reference>
<evidence type="ECO:0000313" key="2">
    <source>
        <dbReference type="Proteomes" id="UP001159363"/>
    </source>
</evidence>
<proteinExistence type="predicted"/>
<dbReference type="EMBL" id="JARBHB010000002">
    <property type="protein sequence ID" value="KAJ8892618.1"/>
    <property type="molecule type" value="Genomic_DNA"/>
</dbReference>
<dbReference type="Proteomes" id="UP001159363">
    <property type="component" value="Chromosome 2"/>
</dbReference>
<accession>A0ABQ9I7I3</accession>
<sequence length="107" mass="12141">MTGSCDITGRFEEGKQRLTIIQLLLSSGGEMNSSCMHISNFKKKTQPVSSRENLWRLQLTQESYNILEDETQNSVDNPEFTSPIAHSNVCKTKARSFEIATEIRDNK</sequence>
<gene>
    <name evidence="1" type="ORF">PR048_005199</name>
</gene>